<dbReference type="InterPro" id="IPR016439">
    <property type="entry name" value="Lag1/Lac1-like"/>
</dbReference>
<organism evidence="3 4">
    <name type="scientific">Arachis hypogaea</name>
    <name type="common">Peanut</name>
    <dbReference type="NCBI Taxonomy" id="3818"/>
    <lineage>
        <taxon>Eukaryota</taxon>
        <taxon>Viridiplantae</taxon>
        <taxon>Streptophyta</taxon>
        <taxon>Embryophyta</taxon>
        <taxon>Tracheophyta</taxon>
        <taxon>Spermatophyta</taxon>
        <taxon>Magnoliopsida</taxon>
        <taxon>eudicotyledons</taxon>
        <taxon>Gunneridae</taxon>
        <taxon>Pentapetalae</taxon>
        <taxon>rosids</taxon>
        <taxon>fabids</taxon>
        <taxon>Fabales</taxon>
        <taxon>Fabaceae</taxon>
        <taxon>Papilionoideae</taxon>
        <taxon>50 kb inversion clade</taxon>
        <taxon>dalbergioids sensu lato</taxon>
        <taxon>Dalbergieae</taxon>
        <taxon>Pterocarpus clade</taxon>
        <taxon>Arachis</taxon>
    </lineage>
</organism>
<evidence type="ECO:0000313" key="3">
    <source>
        <dbReference type="EMBL" id="RYR08809.1"/>
    </source>
</evidence>
<dbReference type="PANTHER" id="PTHR12560">
    <property type="entry name" value="LONGEVITY ASSURANCE FACTOR 1 LAG1"/>
    <property type="match status" value="1"/>
</dbReference>
<keyword evidence="2" id="KW-1133">Transmembrane helix</keyword>
<dbReference type="GO" id="GO:0005789">
    <property type="term" value="C:endoplasmic reticulum membrane"/>
    <property type="evidence" value="ECO:0007669"/>
    <property type="project" value="UniProtKB-SubCell"/>
</dbReference>
<dbReference type="EMBL" id="SDMP01000015">
    <property type="protein sequence ID" value="RYR08809.1"/>
    <property type="molecule type" value="Genomic_DNA"/>
</dbReference>
<dbReference type="GO" id="GO:0050291">
    <property type="term" value="F:sphingosine N-acyltransferase activity"/>
    <property type="evidence" value="ECO:0007669"/>
    <property type="project" value="InterPro"/>
</dbReference>
<evidence type="ECO:0008006" key="5">
    <source>
        <dbReference type="Google" id="ProtNLM"/>
    </source>
</evidence>
<reference evidence="3 4" key="1">
    <citation type="submission" date="2019-01" db="EMBL/GenBank/DDBJ databases">
        <title>Sequencing of cultivated peanut Arachis hypogaea provides insights into genome evolution and oil improvement.</title>
        <authorList>
            <person name="Chen X."/>
        </authorList>
    </citation>
    <scope>NUCLEOTIDE SEQUENCE [LARGE SCALE GENOMIC DNA]</scope>
    <source>
        <strain evidence="4">cv. Fuhuasheng</strain>
        <tissue evidence="3">Leaves</tissue>
    </source>
</reference>
<name>A0A444Z3N2_ARAHY</name>
<keyword evidence="2" id="KW-0812">Transmembrane</keyword>
<protein>
    <recommendedName>
        <fullName evidence="5">TLC domain-containing protein</fullName>
    </recommendedName>
</protein>
<keyword evidence="2" id="KW-0472">Membrane</keyword>
<proteinExistence type="predicted"/>
<comment type="caution">
    <text evidence="3">The sequence shown here is derived from an EMBL/GenBank/DDBJ whole genome shotgun (WGS) entry which is preliminary data.</text>
</comment>
<dbReference type="AlphaFoldDB" id="A0A444Z3N2"/>
<sequence length="214" mass="25122">MHQSREVQAATLKKLKSSVVNPKNSEEKKKDLVTFEHWSNCIPQIDCFCAIVHLFVFHVTMFGHCFWPLFTSFFCGVYNLAVDYYCCHEILKTLQLFRLVVEYAPHILCTNFNTSMLEFVHCHISFALSVPLLILFSCGSYEVISVFDKEKHQKDGPIYYYVFNTLLFCLLVLNIYWWVLMLRMLADQIRAKGKVSEDIRSDSEDDDDYNDHEE</sequence>
<dbReference type="PANTHER" id="PTHR12560:SF49">
    <property type="entry name" value="CERAMIDE SYNTHASE 1 LOH3"/>
    <property type="match status" value="1"/>
</dbReference>
<evidence type="ECO:0000256" key="1">
    <source>
        <dbReference type="ARBA" id="ARBA00004477"/>
    </source>
</evidence>
<feature type="transmembrane region" description="Helical" evidence="2">
    <location>
        <begin position="158"/>
        <end position="180"/>
    </location>
</feature>
<evidence type="ECO:0000256" key="2">
    <source>
        <dbReference type="SAM" id="Phobius"/>
    </source>
</evidence>
<keyword evidence="4" id="KW-1185">Reference proteome</keyword>
<dbReference type="Proteomes" id="UP000289738">
    <property type="component" value="Chromosome B05"/>
</dbReference>
<comment type="subcellular location">
    <subcellularLocation>
        <location evidence="1">Endoplasmic reticulum membrane</location>
        <topology evidence="1">Multi-pass membrane protein</topology>
    </subcellularLocation>
</comment>
<gene>
    <name evidence="3" type="ORF">Ahy_B05g076648</name>
</gene>
<evidence type="ECO:0000313" key="4">
    <source>
        <dbReference type="Proteomes" id="UP000289738"/>
    </source>
</evidence>
<accession>A0A444Z3N2</accession>
<feature type="transmembrane region" description="Helical" evidence="2">
    <location>
        <begin position="124"/>
        <end position="146"/>
    </location>
</feature>
<dbReference type="GO" id="GO:0046513">
    <property type="term" value="P:ceramide biosynthetic process"/>
    <property type="evidence" value="ECO:0007669"/>
    <property type="project" value="InterPro"/>
</dbReference>